<dbReference type="PATRIC" id="fig|1280949.3.peg.2876"/>
<evidence type="ECO:0000256" key="9">
    <source>
        <dbReference type="ARBA" id="ARBA00023136"/>
    </source>
</evidence>
<organism evidence="10 11">
    <name type="scientific">Hyphomonas adhaerens MHS-3</name>
    <dbReference type="NCBI Taxonomy" id="1280949"/>
    <lineage>
        <taxon>Bacteria</taxon>
        <taxon>Pseudomonadati</taxon>
        <taxon>Pseudomonadota</taxon>
        <taxon>Alphaproteobacteria</taxon>
        <taxon>Hyphomonadales</taxon>
        <taxon>Hyphomonadaceae</taxon>
        <taxon>Hyphomonas</taxon>
    </lineage>
</organism>
<dbReference type="RefSeq" id="WP_035572787.1">
    <property type="nucleotide sequence ID" value="NZ_ARYH01000002.1"/>
</dbReference>
<keyword evidence="6" id="KW-0812">Transmembrane</keyword>
<dbReference type="GO" id="GO:0015627">
    <property type="term" value="C:type II protein secretion system complex"/>
    <property type="evidence" value="ECO:0007669"/>
    <property type="project" value="InterPro"/>
</dbReference>
<dbReference type="InterPro" id="IPR023229">
    <property type="entry name" value="T2SS_M_periplasmic_sf"/>
</dbReference>
<dbReference type="Gene3D" id="3.30.1360.100">
    <property type="entry name" value="General secretion pathway protein M, EpsM"/>
    <property type="match status" value="1"/>
</dbReference>
<evidence type="ECO:0000256" key="1">
    <source>
        <dbReference type="ARBA" id="ARBA00004377"/>
    </source>
</evidence>
<dbReference type="AlphaFoldDB" id="A0A069E2C7"/>
<comment type="subcellular location">
    <subcellularLocation>
        <location evidence="1">Cell inner membrane</location>
        <topology evidence="1">Single-pass membrane protein</topology>
    </subcellularLocation>
</comment>
<dbReference type="Pfam" id="PF04612">
    <property type="entry name" value="T2SSM"/>
    <property type="match status" value="1"/>
</dbReference>
<dbReference type="InterPro" id="IPR007690">
    <property type="entry name" value="T2SS_GspM"/>
</dbReference>
<dbReference type="eggNOG" id="COG3149">
    <property type="taxonomic scope" value="Bacteria"/>
</dbReference>
<dbReference type="Proteomes" id="UP000027446">
    <property type="component" value="Unassembled WGS sequence"/>
</dbReference>
<dbReference type="OrthoDB" id="7619790at2"/>
<reference evidence="10 11" key="1">
    <citation type="journal article" date="2014" name="Antonie Van Leeuwenhoek">
        <title>Hyphomonas beringensis sp. nov. and Hyphomonas chukchiensis sp. nov., isolated from surface seawater of the Bering Sea and Chukchi Sea.</title>
        <authorList>
            <person name="Li C."/>
            <person name="Lai Q."/>
            <person name="Li G."/>
            <person name="Dong C."/>
            <person name="Wang J."/>
            <person name="Liao Y."/>
            <person name="Shao Z."/>
        </authorList>
    </citation>
    <scope>NUCLEOTIDE SEQUENCE [LARGE SCALE GENOMIC DNA]</scope>
    <source>
        <strain evidence="10 11">MHS-3</strain>
    </source>
</reference>
<keyword evidence="11" id="KW-1185">Reference proteome</keyword>
<evidence type="ECO:0000256" key="2">
    <source>
        <dbReference type="ARBA" id="ARBA00010637"/>
    </source>
</evidence>
<comment type="caution">
    <text evidence="10">The sequence shown here is derived from an EMBL/GenBank/DDBJ whole genome shotgun (WGS) entry which is preliminary data.</text>
</comment>
<evidence type="ECO:0000256" key="3">
    <source>
        <dbReference type="ARBA" id="ARBA00022448"/>
    </source>
</evidence>
<accession>A0A069E2C7</accession>
<proteinExistence type="inferred from homology"/>
<evidence type="ECO:0000313" key="11">
    <source>
        <dbReference type="Proteomes" id="UP000027446"/>
    </source>
</evidence>
<gene>
    <name evidence="10" type="ORF">HAD_14164</name>
</gene>
<keyword evidence="4" id="KW-1003">Cell membrane</keyword>
<dbReference type="SUPFAM" id="SSF103054">
    <property type="entry name" value="General secretion pathway protein M, EpsM"/>
    <property type="match status" value="1"/>
</dbReference>
<dbReference type="STRING" id="1280949.HAD_14164"/>
<protein>
    <submittedName>
        <fullName evidence="10">General secretion pathway M protein</fullName>
    </submittedName>
</protein>
<comment type="similarity">
    <text evidence="2">Belongs to the GSP M family.</text>
</comment>
<keyword evidence="5" id="KW-0997">Cell inner membrane</keyword>
<dbReference type="EMBL" id="ARYH01000002">
    <property type="protein sequence ID" value="KCZ83753.1"/>
    <property type="molecule type" value="Genomic_DNA"/>
</dbReference>
<evidence type="ECO:0000256" key="6">
    <source>
        <dbReference type="ARBA" id="ARBA00022692"/>
    </source>
</evidence>
<evidence type="ECO:0000256" key="7">
    <source>
        <dbReference type="ARBA" id="ARBA00022927"/>
    </source>
</evidence>
<keyword evidence="9" id="KW-0472">Membrane</keyword>
<keyword evidence="7" id="KW-0653">Protein transport</keyword>
<evidence type="ECO:0000256" key="8">
    <source>
        <dbReference type="ARBA" id="ARBA00022989"/>
    </source>
</evidence>
<evidence type="ECO:0000256" key="4">
    <source>
        <dbReference type="ARBA" id="ARBA00022475"/>
    </source>
</evidence>
<keyword evidence="8" id="KW-1133">Transmembrane helix</keyword>
<evidence type="ECO:0000256" key="5">
    <source>
        <dbReference type="ARBA" id="ARBA00022519"/>
    </source>
</evidence>
<evidence type="ECO:0000313" key="10">
    <source>
        <dbReference type="EMBL" id="KCZ83753.1"/>
    </source>
</evidence>
<sequence>MTEFWSTRSIRERLLILLAGLLAAALLTNLLVVRPLLTAKSDAAASLAVASRTLDVVSAARPASNAHQTPGASGVAGEDLRSRLVGLAAQRGISVSRLQSNERGAIIIQFDQVSVQSLFAWLEAAERELGAEPAQASIFSDAAGTVRASFEFRGGAS</sequence>
<dbReference type="GO" id="GO:0015628">
    <property type="term" value="P:protein secretion by the type II secretion system"/>
    <property type="evidence" value="ECO:0007669"/>
    <property type="project" value="InterPro"/>
</dbReference>
<dbReference type="GO" id="GO:0005886">
    <property type="term" value="C:plasma membrane"/>
    <property type="evidence" value="ECO:0007669"/>
    <property type="project" value="UniProtKB-SubCell"/>
</dbReference>
<name>A0A069E2C7_9PROT</name>
<keyword evidence="3" id="KW-0813">Transport</keyword>